<evidence type="ECO:0000313" key="2">
    <source>
        <dbReference type="EMBL" id="QFG74535.1"/>
    </source>
</evidence>
<keyword evidence="1" id="KW-0472">Membrane</keyword>
<dbReference type="EMBL" id="MN448289">
    <property type="protein sequence ID" value="QFG74535.1"/>
    <property type="molecule type" value="Genomic_DNA"/>
</dbReference>
<proteinExistence type="predicted"/>
<accession>A0A5J6VK77</accession>
<keyword evidence="1" id="KW-0812">Transmembrane</keyword>
<keyword evidence="1" id="KW-1133">Transmembrane helix</keyword>
<feature type="transmembrane region" description="Helical" evidence="1">
    <location>
        <begin position="7"/>
        <end position="25"/>
    </location>
</feature>
<reference evidence="2" key="1">
    <citation type="journal article" date="2019" name="Philos. Trans. R. Soc. Lond., B, Biol. Sci.">
        <title>Targeted metagenomic recovery of four divergent viruses reveals shared and distinctive characteristics of giant viruses of marine eukaryotes.</title>
        <authorList>
            <person name="Needham D.M."/>
            <person name="Poirier C."/>
            <person name="Hehenberger E."/>
            <person name="Jimenez V."/>
            <person name="Swalwell J.E."/>
            <person name="Santoro A.E."/>
            <person name="Worden A.Z."/>
        </authorList>
    </citation>
    <scope>NUCLEOTIDE SEQUENCE</scope>
    <source>
        <strain evidence="2">MPacV-611</strain>
    </source>
</reference>
<sequence>MIKFCFFISLIIALIYIILNNNIYINDKPKNTLVVGSHYYGFIDTFIVCLKLRLRGYKVVTVTKHKPKIINFFENDRFKVIKLKSGNVLNKLVEYQHKGFIILLSIYKNYSSSGIKNIIKKTNNNKILMYNFLHKNRTVELNQENVKNINNIILKNFYG</sequence>
<name>A0A5J6VK77_9VIRU</name>
<organism evidence="2">
    <name type="scientific">Megaviridae environmental sample</name>
    <dbReference type="NCBI Taxonomy" id="1737588"/>
    <lineage>
        <taxon>Viruses</taxon>
        <taxon>Varidnaviria</taxon>
        <taxon>Bamfordvirae</taxon>
        <taxon>Nucleocytoviricota</taxon>
        <taxon>Megaviricetes</taxon>
        <taxon>Imitervirales</taxon>
        <taxon>Mimiviridae</taxon>
        <taxon>environmental samples</taxon>
    </lineage>
</organism>
<evidence type="ECO:0000256" key="1">
    <source>
        <dbReference type="SAM" id="Phobius"/>
    </source>
</evidence>
<protein>
    <submittedName>
        <fullName evidence="2">Uncharacterized protein</fullName>
    </submittedName>
</protein>